<feature type="compositionally biased region" description="Basic residues" evidence="9">
    <location>
        <begin position="429"/>
        <end position="462"/>
    </location>
</feature>
<comment type="catalytic activity">
    <reaction evidence="1">
        <text>ATP + protein L-histidine = ADP + protein N-phospho-L-histidine.</text>
        <dbReference type="EC" id="2.7.13.3"/>
    </reaction>
</comment>
<evidence type="ECO:0000259" key="11">
    <source>
        <dbReference type="Pfam" id="PF02518"/>
    </source>
</evidence>
<feature type="transmembrane region" description="Helical" evidence="10">
    <location>
        <begin position="91"/>
        <end position="106"/>
    </location>
</feature>
<dbReference type="Proteomes" id="UP000286931">
    <property type="component" value="Unassembled WGS sequence"/>
</dbReference>
<keyword evidence="10" id="KW-1133">Transmembrane helix</keyword>
<dbReference type="GO" id="GO:0016020">
    <property type="term" value="C:membrane"/>
    <property type="evidence" value="ECO:0007669"/>
    <property type="project" value="InterPro"/>
</dbReference>
<dbReference type="InterPro" id="IPR036890">
    <property type="entry name" value="HATPase_C_sf"/>
</dbReference>
<dbReference type="EMBL" id="BIFH01000025">
    <property type="protein sequence ID" value="GCD97798.1"/>
    <property type="molecule type" value="Genomic_DNA"/>
</dbReference>
<keyword evidence="7" id="KW-0067">ATP-binding</keyword>
<evidence type="ECO:0000256" key="2">
    <source>
        <dbReference type="ARBA" id="ARBA00012438"/>
    </source>
</evidence>
<dbReference type="InterPro" id="IPR050482">
    <property type="entry name" value="Sensor_HK_TwoCompSys"/>
</dbReference>
<evidence type="ECO:0000256" key="1">
    <source>
        <dbReference type="ARBA" id="ARBA00000085"/>
    </source>
</evidence>
<name>A0A401YT47_9ACTN</name>
<evidence type="ECO:0000256" key="5">
    <source>
        <dbReference type="ARBA" id="ARBA00022741"/>
    </source>
</evidence>
<evidence type="ECO:0000256" key="8">
    <source>
        <dbReference type="ARBA" id="ARBA00023012"/>
    </source>
</evidence>
<keyword evidence="4" id="KW-0808">Transferase</keyword>
<accession>A0A401YT47</accession>
<evidence type="ECO:0000313" key="14">
    <source>
        <dbReference type="Proteomes" id="UP000286931"/>
    </source>
</evidence>
<keyword evidence="14" id="KW-1185">Reference proteome</keyword>
<dbReference type="InterPro" id="IPR011712">
    <property type="entry name" value="Sig_transdc_His_kin_sub3_dim/P"/>
</dbReference>
<evidence type="ECO:0000256" key="9">
    <source>
        <dbReference type="SAM" id="MobiDB-lite"/>
    </source>
</evidence>
<gene>
    <name evidence="13" type="ORF">EHYA_05494</name>
</gene>
<comment type="caution">
    <text evidence="13">The sequence shown here is derived from an EMBL/GenBank/DDBJ whole genome shotgun (WGS) entry which is preliminary data.</text>
</comment>
<dbReference type="AlphaFoldDB" id="A0A401YT47"/>
<dbReference type="CDD" id="cd16917">
    <property type="entry name" value="HATPase_UhpB-NarQ-NarX-like"/>
    <property type="match status" value="1"/>
</dbReference>
<feature type="transmembrane region" description="Helical" evidence="10">
    <location>
        <begin position="118"/>
        <end position="135"/>
    </location>
</feature>
<evidence type="ECO:0000256" key="3">
    <source>
        <dbReference type="ARBA" id="ARBA00022553"/>
    </source>
</evidence>
<dbReference type="PANTHER" id="PTHR24421">
    <property type="entry name" value="NITRATE/NITRITE SENSOR PROTEIN NARX-RELATED"/>
    <property type="match status" value="1"/>
</dbReference>
<keyword evidence="5" id="KW-0547">Nucleotide-binding</keyword>
<dbReference type="EC" id="2.7.13.3" evidence="2"/>
<keyword evidence="8" id="KW-0902">Two-component regulatory system</keyword>
<dbReference type="OrthoDB" id="227596at2"/>
<dbReference type="PANTHER" id="PTHR24421:SF10">
    <property type="entry name" value="NITRATE_NITRITE SENSOR PROTEIN NARQ"/>
    <property type="match status" value="1"/>
</dbReference>
<dbReference type="SUPFAM" id="SSF55874">
    <property type="entry name" value="ATPase domain of HSP90 chaperone/DNA topoisomerase II/histidine kinase"/>
    <property type="match status" value="1"/>
</dbReference>
<dbReference type="GO" id="GO:0046983">
    <property type="term" value="F:protein dimerization activity"/>
    <property type="evidence" value="ECO:0007669"/>
    <property type="project" value="InterPro"/>
</dbReference>
<organism evidence="13 14">
    <name type="scientific">Embleya hyalina</name>
    <dbReference type="NCBI Taxonomy" id="516124"/>
    <lineage>
        <taxon>Bacteria</taxon>
        <taxon>Bacillati</taxon>
        <taxon>Actinomycetota</taxon>
        <taxon>Actinomycetes</taxon>
        <taxon>Kitasatosporales</taxon>
        <taxon>Streptomycetaceae</taxon>
        <taxon>Embleya</taxon>
    </lineage>
</organism>
<evidence type="ECO:0000256" key="4">
    <source>
        <dbReference type="ARBA" id="ARBA00022679"/>
    </source>
</evidence>
<evidence type="ECO:0000256" key="7">
    <source>
        <dbReference type="ARBA" id="ARBA00022840"/>
    </source>
</evidence>
<dbReference type="Pfam" id="PF02518">
    <property type="entry name" value="HATPase_c"/>
    <property type="match status" value="1"/>
</dbReference>
<evidence type="ECO:0000259" key="12">
    <source>
        <dbReference type="Pfam" id="PF07730"/>
    </source>
</evidence>
<protein>
    <recommendedName>
        <fullName evidence="2">histidine kinase</fullName>
        <ecNumber evidence="2">2.7.13.3</ecNumber>
    </recommendedName>
</protein>
<evidence type="ECO:0000256" key="6">
    <source>
        <dbReference type="ARBA" id="ARBA00022777"/>
    </source>
</evidence>
<proteinExistence type="predicted"/>
<dbReference type="Gene3D" id="3.30.565.10">
    <property type="entry name" value="Histidine kinase-like ATPase, C-terminal domain"/>
    <property type="match status" value="1"/>
</dbReference>
<dbReference type="GO" id="GO:0000155">
    <property type="term" value="F:phosphorelay sensor kinase activity"/>
    <property type="evidence" value="ECO:0007669"/>
    <property type="project" value="InterPro"/>
</dbReference>
<evidence type="ECO:0000313" key="13">
    <source>
        <dbReference type="EMBL" id="GCD97798.1"/>
    </source>
</evidence>
<feature type="region of interest" description="Disordered" evidence="9">
    <location>
        <begin position="392"/>
        <end position="479"/>
    </location>
</feature>
<feature type="domain" description="Signal transduction histidine kinase subgroup 3 dimerisation and phosphoacceptor" evidence="12">
    <location>
        <begin position="193"/>
        <end position="258"/>
    </location>
</feature>
<keyword evidence="10" id="KW-0472">Membrane</keyword>
<sequence length="479" mass="51633">MIARLRLWARRRPRSVDATLAVTLSGVTIVSTAMGQPPRVTQWPPLPAVVVAAVSSALLLAHRRFPRLTVVGTTGCSAGLGAMGASLGYPFSSTVIGTAMAALYSLARRTDRQTTGRYTAACGLVLFAVSVLWAPNGAHMRSEQVGLVGFVLLSSAVADSARSRHDYIAAVEARAELAERTREDEARLRVSAERIRIARELHDVVAHHITLAHAQAATADYLLSTKPDQAQLARRNLTATLTSALQELRATVGLLRQTGDETAPLDPAPGLARLPALLASFENAGLTVRLTGDGPREALSPRVDLTAYRIVQEALTNVTKHAHTTTASVHLTHTDRLLTITITDGGRRRTTTNAAGYGLIGMRERARAVGGRLRARPRSDVGFEVIVELPAAASRPPTTRSPTTRTDNDDPGTARRRPGTPRRNLSDPHRRRRRHGGRRRRGGRRPGRANGPRHHPGGRGHGHQNAGNGRPGRRRGDHP</sequence>
<dbReference type="InterPro" id="IPR003594">
    <property type="entry name" value="HATPase_dom"/>
</dbReference>
<feature type="domain" description="Histidine kinase/HSP90-like ATPase" evidence="11">
    <location>
        <begin position="307"/>
        <end position="392"/>
    </location>
</feature>
<keyword evidence="3" id="KW-0597">Phosphoprotein</keyword>
<dbReference type="Gene3D" id="1.20.5.1930">
    <property type="match status" value="1"/>
</dbReference>
<reference evidence="13 14" key="1">
    <citation type="submission" date="2018-12" db="EMBL/GenBank/DDBJ databases">
        <title>Draft genome sequence of Embleya hyalina NBRC 13850T.</title>
        <authorList>
            <person name="Komaki H."/>
            <person name="Hosoyama A."/>
            <person name="Kimura A."/>
            <person name="Ichikawa N."/>
            <person name="Tamura T."/>
        </authorList>
    </citation>
    <scope>NUCLEOTIDE SEQUENCE [LARGE SCALE GENOMIC DNA]</scope>
    <source>
        <strain evidence="13 14">NBRC 13850</strain>
    </source>
</reference>
<evidence type="ECO:0000256" key="10">
    <source>
        <dbReference type="SAM" id="Phobius"/>
    </source>
</evidence>
<keyword evidence="6 13" id="KW-0418">Kinase</keyword>
<dbReference type="GO" id="GO:0005524">
    <property type="term" value="F:ATP binding"/>
    <property type="evidence" value="ECO:0007669"/>
    <property type="project" value="UniProtKB-KW"/>
</dbReference>
<dbReference type="Pfam" id="PF07730">
    <property type="entry name" value="HisKA_3"/>
    <property type="match status" value="1"/>
</dbReference>
<feature type="compositionally biased region" description="Low complexity" evidence="9">
    <location>
        <begin position="392"/>
        <end position="405"/>
    </location>
</feature>
<keyword evidence="10" id="KW-0812">Transmembrane</keyword>